<dbReference type="Proteomes" id="UP000224336">
    <property type="component" value="Segment"/>
</dbReference>
<reference evidence="1 2" key="1">
    <citation type="journal article" date="2016" name="Sci. Rep.">
        <title>A proposed integrated approach for the preclinical evaluation of phage therapy in Pseudomonas infections.</title>
        <authorList>
            <person name="Danis-Wlodarczyk K."/>
            <person name="Vandenheuvel D."/>
            <person name="Jang H.B."/>
            <person name="Briers Y."/>
            <person name="Olszak T."/>
            <person name="Arabski M."/>
            <person name="Wasik S."/>
            <person name="Drabik M."/>
            <person name="Higgins G."/>
            <person name="Tyrrell J."/>
            <person name="Harvey B.J."/>
            <person name="Noben J.P."/>
            <person name="Lavigne R."/>
            <person name="Drulis-Kawa Z."/>
        </authorList>
    </citation>
    <scope>NUCLEOTIDE SEQUENCE [LARGE SCALE GENOMIC DNA]</scope>
</reference>
<organism evidence="1 2">
    <name type="scientific">Pseudomonas phage KTN4</name>
    <dbReference type="NCBI Taxonomy" id="1862701"/>
    <lineage>
        <taxon>Viruses</taxon>
        <taxon>Duplodnaviria</taxon>
        <taxon>Heunggongvirae</taxon>
        <taxon>Uroviricota</taxon>
        <taxon>Caudoviricetes</taxon>
        <taxon>Chimalliviridae</taxon>
        <taxon>Phikzvirus</taxon>
        <taxon>Phikzvirus phiKZ</taxon>
    </lineage>
</organism>
<sequence length="87" mass="9997">MTERLKSVWCACSLLRERWRHIQDIAVGDEHHVIVKNDMLMVFRGQVPVGSMYRGDSDPLIYEGGALEEFTKVVLDLEFNTRGETNS</sequence>
<evidence type="ECO:0000313" key="1">
    <source>
        <dbReference type="EMBL" id="ANM45057.1"/>
    </source>
</evidence>
<protein>
    <submittedName>
        <fullName evidence="1">Uncharacterized protein</fullName>
    </submittedName>
</protein>
<name>A0A192Y5Q2_9CAUD</name>
<evidence type="ECO:0000313" key="2">
    <source>
        <dbReference type="Proteomes" id="UP000224336"/>
    </source>
</evidence>
<proteinExistence type="predicted"/>
<gene>
    <name evidence="1" type="ORF">KTN4_299</name>
</gene>
<accession>A0A192Y5Q2</accession>
<dbReference type="EMBL" id="KU521356">
    <property type="protein sequence ID" value="ANM45057.1"/>
    <property type="molecule type" value="Genomic_DNA"/>
</dbReference>